<evidence type="ECO:0000313" key="16">
    <source>
        <dbReference type="Proteomes" id="UP000077671"/>
    </source>
</evidence>
<keyword evidence="8" id="KW-0547">Nucleotide-binding</keyword>
<feature type="domain" description="Fringe-like glycosyltransferase" evidence="13">
    <location>
        <begin position="224"/>
        <end position="287"/>
    </location>
</feature>
<evidence type="ECO:0000256" key="12">
    <source>
        <dbReference type="SAM" id="Phobius"/>
    </source>
</evidence>
<organism evidence="15 16">
    <name type="scientific">Tilletia caries</name>
    <name type="common">wheat bunt fungus</name>
    <dbReference type="NCBI Taxonomy" id="13290"/>
    <lineage>
        <taxon>Eukaryota</taxon>
        <taxon>Fungi</taxon>
        <taxon>Dikarya</taxon>
        <taxon>Basidiomycota</taxon>
        <taxon>Ustilaginomycotina</taxon>
        <taxon>Exobasidiomycetes</taxon>
        <taxon>Tilletiales</taxon>
        <taxon>Tilletiaceae</taxon>
        <taxon>Tilletia</taxon>
    </lineage>
</organism>
<evidence type="ECO:0000256" key="7">
    <source>
        <dbReference type="ARBA" id="ARBA00022692"/>
    </source>
</evidence>
<keyword evidence="6" id="KW-0808">Transferase</keyword>
<evidence type="ECO:0000256" key="9">
    <source>
        <dbReference type="ARBA" id="ARBA00022968"/>
    </source>
</evidence>
<dbReference type="Proteomes" id="UP000836402">
    <property type="component" value="Unassembled WGS sequence"/>
</dbReference>
<reference evidence="15" key="1">
    <citation type="submission" date="2016-04" db="EMBL/GenBank/DDBJ databases">
        <authorList>
            <person name="Nguyen H.D."/>
            <person name="Kesanakurti P."/>
            <person name="Cullis J."/>
            <person name="Levesque C.A."/>
            <person name="Hambleton S."/>
        </authorList>
    </citation>
    <scope>NUCLEOTIDE SEQUENCE</scope>
    <source>
        <strain evidence="15">DAOMC 238032</strain>
    </source>
</reference>
<protein>
    <recommendedName>
        <fullName evidence="4">N-acetylgalactosaminide beta-1,3-galactosyltransferase</fullName>
        <ecNumber evidence="4">2.4.1.122</ecNumber>
    </recommendedName>
</protein>
<dbReference type="EMBL" id="CAJHJG010005301">
    <property type="protein sequence ID" value="CAD6949072.1"/>
    <property type="molecule type" value="Genomic_DNA"/>
</dbReference>
<evidence type="ECO:0000256" key="11">
    <source>
        <dbReference type="ARBA" id="ARBA00023136"/>
    </source>
</evidence>
<evidence type="ECO:0000256" key="8">
    <source>
        <dbReference type="ARBA" id="ARBA00022741"/>
    </source>
</evidence>
<evidence type="ECO:0000256" key="2">
    <source>
        <dbReference type="ARBA" id="ARBA00004922"/>
    </source>
</evidence>
<keyword evidence="7 12" id="KW-0812">Transmembrane</keyword>
<name>A0A177T4C9_9BASI</name>
<keyword evidence="11 12" id="KW-0472">Membrane</keyword>
<keyword evidence="5" id="KW-0328">Glycosyltransferase</keyword>
<evidence type="ECO:0000313" key="14">
    <source>
        <dbReference type="EMBL" id="CAD6949072.1"/>
    </source>
</evidence>
<keyword evidence="10 12" id="KW-1133">Transmembrane helix</keyword>
<dbReference type="EMBL" id="LWDD02002366">
    <property type="protein sequence ID" value="KAE8240993.1"/>
    <property type="molecule type" value="Genomic_DNA"/>
</dbReference>
<gene>
    <name evidence="15" type="ORF">A4X03_0g8240</name>
    <name evidence="14" type="ORF">JKIAZH3_G7682</name>
</gene>
<sequence length="461" mass="51912">MSFGGRMLASSERERTAYIPLGTHQPREILIGQGSPRKSSKTFSRQRICVLCGTLFLLMAIGALISDREKVSGSVHDFAIGTWDRLATGTSWLAGRPPKKGPFQGAASIRPLASEMVQLIKSSSALAAERLSWHVMWARPDIPKRLLYSDADMRLGAFDVYDALANTTSATFRASDEFQEYNLIHKQLANGQPVSKQAIGTKARQLDKWKLLPMLAHAWKAYPNQKWYVASEDDTYVFFSTLVRWLSQFDPSELKYFGNLDKGGDGTFEFANIGAGLVLSQKIMQQTFGKDELFHTKWDTVIKKWSCGDCALADVLYQQPQMKALRPVGGHELFVKESVRSLIFTDELLYAPVLSLHHNEAFDLQALRVFEEQVLPTLDEDDGIRYCDLLEHFAPATLGMNVRMHLKTLEEGKTLHTSGLDTDVVKQGWYAMEAHNRVCGLRRVQTRALRCDLLLESMRGE</sequence>
<comment type="caution">
    <text evidence="15">The sequence shown here is derived from an EMBL/GenBank/DDBJ whole genome shotgun (WGS) entry which is preliminary data.</text>
</comment>
<dbReference type="PANTHER" id="PTHR23033:SF47">
    <property type="entry name" value="APPLE DOMAIN-CONTAINING PROTEIN-RELATED"/>
    <property type="match status" value="1"/>
</dbReference>
<evidence type="ECO:0000256" key="6">
    <source>
        <dbReference type="ARBA" id="ARBA00022679"/>
    </source>
</evidence>
<evidence type="ECO:0000256" key="4">
    <source>
        <dbReference type="ARBA" id="ARBA00012557"/>
    </source>
</evidence>
<dbReference type="InterPro" id="IPR026050">
    <property type="entry name" value="C1GALT1/C1GALT1_chp1"/>
</dbReference>
<dbReference type="Gene3D" id="3.90.550.50">
    <property type="match status" value="1"/>
</dbReference>
<accession>A0A177T4C9</accession>
<evidence type="ECO:0000256" key="3">
    <source>
        <dbReference type="ARBA" id="ARBA00006462"/>
    </source>
</evidence>
<feature type="transmembrane region" description="Helical" evidence="12">
    <location>
        <begin position="48"/>
        <end position="65"/>
    </location>
</feature>
<keyword evidence="9" id="KW-0735">Signal-anchor</keyword>
<comment type="similarity">
    <text evidence="3">Belongs to the glycosyltransferase 31 family. Beta3-Gal-T subfamily.</text>
</comment>
<comment type="subcellular location">
    <subcellularLocation>
        <location evidence="1">Membrane</location>
        <topology evidence="1">Single-pass type II membrane protein</topology>
    </subcellularLocation>
</comment>
<dbReference type="GO" id="GO:0016020">
    <property type="term" value="C:membrane"/>
    <property type="evidence" value="ECO:0007669"/>
    <property type="project" value="UniProtKB-SubCell"/>
</dbReference>
<reference evidence="15" key="2">
    <citation type="journal article" date="2019" name="IMA Fungus">
        <title>Genome sequencing and comparison of five Tilletia species to identify candidate genes for the detection of regulated species infecting wheat.</title>
        <authorList>
            <person name="Nguyen H.D.T."/>
            <person name="Sultana T."/>
            <person name="Kesanakurti P."/>
            <person name="Hambleton S."/>
        </authorList>
    </citation>
    <scope>NUCLEOTIDE SEQUENCE</scope>
    <source>
        <strain evidence="15">DAOMC 238032</strain>
    </source>
</reference>
<evidence type="ECO:0000256" key="1">
    <source>
        <dbReference type="ARBA" id="ARBA00004606"/>
    </source>
</evidence>
<evidence type="ECO:0000256" key="10">
    <source>
        <dbReference type="ARBA" id="ARBA00022989"/>
    </source>
</evidence>
<dbReference type="InterPro" id="IPR003378">
    <property type="entry name" value="Fringe-like_glycosylTrfase"/>
</dbReference>
<proteinExistence type="inferred from homology"/>
<dbReference type="Pfam" id="PF02434">
    <property type="entry name" value="Fringe"/>
    <property type="match status" value="1"/>
</dbReference>
<evidence type="ECO:0000313" key="15">
    <source>
        <dbReference type="EMBL" id="KAE8240993.1"/>
    </source>
</evidence>
<evidence type="ECO:0000259" key="13">
    <source>
        <dbReference type="Pfam" id="PF02434"/>
    </source>
</evidence>
<dbReference type="AlphaFoldDB" id="A0A177T4C9"/>
<dbReference type="GO" id="GO:0016263">
    <property type="term" value="F:glycoprotein-N-acetylgalactosamine 3-beta-galactosyltransferase activity"/>
    <property type="evidence" value="ECO:0007669"/>
    <property type="project" value="UniProtKB-EC"/>
</dbReference>
<keyword evidence="17" id="KW-1185">Reference proteome</keyword>
<evidence type="ECO:0000256" key="5">
    <source>
        <dbReference type="ARBA" id="ARBA00022676"/>
    </source>
</evidence>
<dbReference type="Proteomes" id="UP000077671">
    <property type="component" value="Unassembled WGS sequence"/>
</dbReference>
<evidence type="ECO:0000313" key="17">
    <source>
        <dbReference type="Proteomes" id="UP000836402"/>
    </source>
</evidence>
<reference evidence="14" key="3">
    <citation type="submission" date="2020-10" db="EMBL/GenBank/DDBJ databases">
        <authorList>
            <person name="Sedaghatjoo S."/>
        </authorList>
    </citation>
    <scope>NUCLEOTIDE SEQUENCE</scope>
    <source>
        <strain evidence="14">AZH3</strain>
    </source>
</reference>
<comment type="pathway">
    <text evidence="2">Protein modification; protein glycosylation.</text>
</comment>
<dbReference type="EC" id="2.4.1.122" evidence="4"/>
<dbReference type="GO" id="GO:0000166">
    <property type="term" value="F:nucleotide binding"/>
    <property type="evidence" value="ECO:0007669"/>
    <property type="project" value="UniProtKB-KW"/>
</dbReference>
<dbReference type="PANTHER" id="PTHR23033">
    <property type="entry name" value="BETA1,3-GALACTOSYLTRANSFERASE"/>
    <property type="match status" value="1"/>
</dbReference>